<evidence type="ECO:0000256" key="3">
    <source>
        <dbReference type="SAM" id="Phobius"/>
    </source>
</evidence>
<feature type="compositionally biased region" description="Basic and acidic residues" evidence="2">
    <location>
        <begin position="441"/>
        <end position="456"/>
    </location>
</feature>
<dbReference type="InterPro" id="IPR036779">
    <property type="entry name" value="LysM_dom_sf"/>
</dbReference>
<dbReference type="AlphaFoldDB" id="A0A368L894"/>
<gene>
    <name evidence="6" type="ORF">DU000_03745</name>
</gene>
<dbReference type="InterPro" id="IPR057840">
    <property type="entry name" value="FimV_N"/>
</dbReference>
<dbReference type="InterPro" id="IPR020012">
    <property type="entry name" value="LysM_FimV"/>
</dbReference>
<keyword evidence="7" id="KW-1185">Reference proteome</keyword>
<feature type="region of interest" description="Disordered" evidence="2">
    <location>
        <begin position="258"/>
        <end position="294"/>
    </location>
</feature>
<dbReference type="PROSITE" id="PS51782">
    <property type="entry name" value="LYSM"/>
    <property type="match status" value="1"/>
</dbReference>
<evidence type="ECO:0000259" key="5">
    <source>
        <dbReference type="PROSITE" id="PS51782"/>
    </source>
</evidence>
<dbReference type="InterPro" id="IPR018392">
    <property type="entry name" value="LysM"/>
</dbReference>
<dbReference type="PANTHER" id="PTHR48125">
    <property type="entry name" value="LP07818P1"/>
    <property type="match status" value="1"/>
</dbReference>
<evidence type="ECO:0000313" key="7">
    <source>
        <dbReference type="Proteomes" id="UP000252357"/>
    </source>
</evidence>
<evidence type="ECO:0000256" key="2">
    <source>
        <dbReference type="SAM" id="MobiDB-lite"/>
    </source>
</evidence>
<keyword evidence="3" id="KW-0472">Membrane</keyword>
<comment type="caution">
    <text evidence="6">The sequence shown here is derived from an EMBL/GenBank/DDBJ whole genome shotgun (WGS) entry which is preliminary data.</text>
</comment>
<feature type="domain" description="LysM" evidence="5">
    <location>
        <begin position="290"/>
        <end position="345"/>
    </location>
</feature>
<dbReference type="Pfam" id="PF01476">
    <property type="entry name" value="LysM"/>
    <property type="match status" value="1"/>
</dbReference>
<feature type="compositionally biased region" description="Low complexity" evidence="2">
    <location>
        <begin position="596"/>
        <end position="607"/>
    </location>
</feature>
<dbReference type="RefSeq" id="WP_114401971.1">
    <property type="nucleotide sequence ID" value="NZ_QPGB01000001.1"/>
</dbReference>
<keyword evidence="1" id="KW-0175">Coiled coil</keyword>
<feature type="region of interest" description="Disordered" evidence="2">
    <location>
        <begin position="485"/>
        <end position="534"/>
    </location>
</feature>
<keyword evidence="4" id="KW-0732">Signal</keyword>
<dbReference type="Proteomes" id="UP000252357">
    <property type="component" value="Unassembled WGS sequence"/>
</dbReference>
<accession>A0A368L894</accession>
<dbReference type="CDD" id="cd00118">
    <property type="entry name" value="LysM"/>
    <property type="match status" value="1"/>
</dbReference>
<dbReference type="EMBL" id="QPGB01000001">
    <property type="protein sequence ID" value="RCS59824.1"/>
    <property type="molecule type" value="Genomic_DNA"/>
</dbReference>
<name>A0A368L894_9BURK</name>
<feature type="compositionally biased region" description="Basic and acidic residues" evidence="2">
    <location>
        <begin position="485"/>
        <end position="509"/>
    </location>
</feature>
<feature type="coiled-coil region" evidence="1">
    <location>
        <begin position="541"/>
        <end position="586"/>
    </location>
</feature>
<dbReference type="Gene3D" id="1.20.58.2200">
    <property type="match status" value="1"/>
</dbReference>
<feature type="compositionally biased region" description="Basic and acidic residues" evidence="2">
    <location>
        <begin position="516"/>
        <end position="534"/>
    </location>
</feature>
<proteinExistence type="predicted"/>
<evidence type="ECO:0000313" key="6">
    <source>
        <dbReference type="EMBL" id="RCS59824.1"/>
    </source>
</evidence>
<feature type="compositionally biased region" description="Pro residues" evidence="2">
    <location>
        <begin position="608"/>
        <end position="617"/>
    </location>
</feature>
<evidence type="ECO:0000256" key="1">
    <source>
        <dbReference type="SAM" id="Coils"/>
    </source>
</evidence>
<reference evidence="6 7" key="1">
    <citation type="journal article" date="2018" name="Int. J. Syst. Evol. Microbiol.">
        <title>Parvibium lacunae gen. nov., sp. nov., a new member of the family Alcaligenaceae isolated from a freshwater pond.</title>
        <authorList>
            <person name="Chen W.M."/>
            <person name="Xie P.B."/>
            <person name="Hsu M.Y."/>
            <person name="Sheu S.Y."/>
        </authorList>
    </citation>
    <scope>NUCLEOTIDE SEQUENCE [LARGE SCALE GENOMIC DNA]</scope>
    <source>
        <strain evidence="6 7">KMB9</strain>
    </source>
</reference>
<dbReference type="InterPro" id="IPR038440">
    <property type="entry name" value="FimV_C_sf"/>
</dbReference>
<feature type="region of interest" description="Disordered" evidence="2">
    <location>
        <begin position="588"/>
        <end position="620"/>
    </location>
</feature>
<feature type="compositionally biased region" description="Basic and acidic residues" evidence="2">
    <location>
        <begin position="258"/>
        <end position="285"/>
    </location>
</feature>
<dbReference type="InterPro" id="IPR020011">
    <property type="entry name" value="FimV_C"/>
</dbReference>
<dbReference type="Gene3D" id="3.10.350.10">
    <property type="entry name" value="LysM domain"/>
    <property type="match status" value="1"/>
</dbReference>
<dbReference type="NCBIfam" id="TIGR03504">
    <property type="entry name" value="FimV_Cterm"/>
    <property type="match status" value="1"/>
</dbReference>
<keyword evidence="3" id="KW-1133">Transmembrane helix</keyword>
<feature type="signal peptide" evidence="4">
    <location>
        <begin position="1"/>
        <end position="25"/>
    </location>
</feature>
<feature type="transmembrane region" description="Helical" evidence="3">
    <location>
        <begin position="632"/>
        <end position="650"/>
    </location>
</feature>
<organism evidence="6 7">
    <name type="scientific">Parvibium lacunae</name>
    <dbReference type="NCBI Taxonomy" id="1888893"/>
    <lineage>
        <taxon>Bacteria</taxon>
        <taxon>Pseudomonadati</taxon>
        <taxon>Pseudomonadota</taxon>
        <taxon>Betaproteobacteria</taxon>
        <taxon>Burkholderiales</taxon>
        <taxon>Alcaligenaceae</taxon>
        <taxon>Parvibium</taxon>
    </lineage>
</organism>
<dbReference type="Pfam" id="PF25800">
    <property type="entry name" value="FimV_N"/>
    <property type="match status" value="1"/>
</dbReference>
<dbReference type="PANTHER" id="PTHR48125:SF10">
    <property type="entry name" value="OS12G0136300 PROTEIN"/>
    <property type="match status" value="1"/>
</dbReference>
<protein>
    <submittedName>
        <fullName evidence="6">LysM peptidoglycan-binding domain-containing protein</fullName>
    </submittedName>
</protein>
<sequence>MKFKPTQLALAIALATGLTSTAVNAAGLGRLNVQSALGQPLRAEVEITALSKEEENGLTARLAPQEAFKQAGMEFNPALLGIRLNVEKRADGKPIVRVTSTRPINEPFLDVLLELNWATGKLIREYTLLLDPPELKLSRPESIAAPVVTNIQPARPVESSGTPGQTEVRPLRSINTDSSIQQSAISPAEARALAREQARLAAEEKAAAKAQAKAQAAEEARAAAEEKAVARARARDEARVAAEERAAAKAAAKAEAKERAAAKAEQANERKAAKSVAAEKAERPNEQSGQSYTVKAGDTLSKIARTVGPQGVSLDQALVALYRNNEDAFIGRNMNRLRAGQILTLPSAEEARSVSTSEARQVVVAQTADFAAYREKLAGVVAVNKASGKAEPGQQAAGKITAKVEDKAPVKESSDKLKLSAANNDADKKAKSTASSGNEKAIAEKKALEETQSRTKQLEKNVNDLANAVKLKNEQLAKLEEAKKAEALAKAAQEKAAQEKAAQEAKAKADAQAAKAKSDAEAKAKADADAKAKADADAKAKADAEAKAKLEAENKAKLDAEAKEKADAEAKAKAEAEAKVKEAANATPLPADKPAEQQPAAPAAPVAPVAPPAPAPEAPAMSSPLDILRSPFALGGIGLLGLLAAGYAIYRSMRRKKFQQFEDSIITGTNLQANSVFGQTGGQSVDTNSMFNSTFGPVTTSALDSNEVDPIAEADVYIAYGRQAQAEEILKEALRRDNERQAVRLKLIELAAQRGDVKVVETLAGEMYAMTNGDCDEWPRVLSIGAAVDPNNPMYANAPVVTQAQAVSTLPVAGAATAAVTAAAIAAIDPAETVKLPNGLAAQQTPDVDMPLELGGDTDLDLDLTKEVLDTQPAVFEASGDLALDLPTSLPVEDKNSTLDFDLNFDSSGTNVDFTAPQIDVDLSSSVASTTPETVNEPESQVDFDLGDLEVPSLGDHAKSDDALAIEIDVPALEAASDVSIVPPAPPALDTAGLDLDLDSMVSTEEEVTDNPSYWQEIATKLDLAKAYLDIGDKEGAQELLEEVLEAGDAAQKAKAQEMLAEIA</sequence>
<keyword evidence="3" id="KW-0812">Transmembrane</keyword>
<feature type="region of interest" description="Disordered" evidence="2">
    <location>
        <begin position="411"/>
        <end position="456"/>
    </location>
</feature>
<feature type="chain" id="PRO_5016826876" evidence="4">
    <location>
        <begin position="26"/>
        <end position="1064"/>
    </location>
</feature>
<evidence type="ECO:0000256" key="4">
    <source>
        <dbReference type="SAM" id="SignalP"/>
    </source>
</evidence>
<dbReference type="SMART" id="SM00257">
    <property type="entry name" value="LysM"/>
    <property type="match status" value="1"/>
</dbReference>
<dbReference type="OrthoDB" id="5298707at2"/>
<dbReference type="NCBIfam" id="TIGR03505">
    <property type="entry name" value="FimV_core"/>
    <property type="match status" value="1"/>
</dbReference>